<keyword evidence="2 7" id="KW-0349">Heme</keyword>
<dbReference type="PRINTS" id="PR00463">
    <property type="entry name" value="EP450I"/>
</dbReference>
<dbReference type="InterPro" id="IPR001128">
    <property type="entry name" value="Cyt_P450"/>
</dbReference>
<evidence type="ECO:0000256" key="5">
    <source>
        <dbReference type="ARBA" id="ARBA00023004"/>
    </source>
</evidence>
<keyword evidence="4 7" id="KW-0560">Oxidoreductase</keyword>
<evidence type="ECO:0000313" key="8">
    <source>
        <dbReference type="EMBL" id="MFI1966199.1"/>
    </source>
</evidence>
<keyword evidence="9" id="KW-1185">Reference proteome</keyword>
<name>A0ABW7UUB9_9ACTN</name>
<keyword evidence="3 7" id="KW-0479">Metal-binding</keyword>
<dbReference type="PROSITE" id="PS00086">
    <property type="entry name" value="CYTOCHROME_P450"/>
    <property type="match status" value="1"/>
</dbReference>
<evidence type="ECO:0000313" key="9">
    <source>
        <dbReference type="Proteomes" id="UP001611548"/>
    </source>
</evidence>
<dbReference type="PANTHER" id="PTHR24291:SF50">
    <property type="entry name" value="BIFUNCTIONAL ALBAFLAVENONE MONOOXYGENASE_TERPENE SYNTHASE"/>
    <property type="match status" value="1"/>
</dbReference>
<dbReference type="InterPro" id="IPR036396">
    <property type="entry name" value="Cyt_P450_sf"/>
</dbReference>
<dbReference type="CDD" id="cd11049">
    <property type="entry name" value="CYP170A1-like"/>
    <property type="match status" value="1"/>
</dbReference>
<dbReference type="Gene3D" id="1.10.630.10">
    <property type="entry name" value="Cytochrome P450"/>
    <property type="match status" value="1"/>
</dbReference>
<evidence type="ECO:0000256" key="7">
    <source>
        <dbReference type="RuleBase" id="RU000461"/>
    </source>
</evidence>
<evidence type="ECO:0000256" key="6">
    <source>
        <dbReference type="ARBA" id="ARBA00023033"/>
    </source>
</evidence>
<organism evidence="8 9">
    <name type="scientific">Streptomyces pathocidini</name>
    <dbReference type="NCBI Taxonomy" id="1650571"/>
    <lineage>
        <taxon>Bacteria</taxon>
        <taxon>Bacillati</taxon>
        <taxon>Actinomycetota</taxon>
        <taxon>Actinomycetes</taxon>
        <taxon>Kitasatosporales</taxon>
        <taxon>Streptomycetaceae</taxon>
        <taxon>Streptomyces</taxon>
    </lineage>
</organism>
<dbReference type="InterPro" id="IPR050196">
    <property type="entry name" value="Cytochrome_P450_Monoox"/>
</dbReference>
<proteinExistence type="inferred from homology"/>
<comment type="caution">
    <text evidence="8">The sequence shown here is derived from an EMBL/GenBank/DDBJ whole genome shotgun (WGS) entry which is preliminary data.</text>
</comment>
<keyword evidence="6 7" id="KW-0503">Monooxygenase</keyword>
<reference evidence="8 9" key="1">
    <citation type="submission" date="2024-10" db="EMBL/GenBank/DDBJ databases">
        <title>The Natural Products Discovery Center: Release of the First 8490 Sequenced Strains for Exploring Actinobacteria Biosynthetic Diversity.</title>
        <authorList>
            <person name="Kalkreuter E."/>
            <person name="Kautsar S.A."/>
            <person name="Yang D."/>
            <person name="Bader C.D."/>
            <person name="Teijaro C.N."/>
            <person name="Fluegel L."/>
            <person name="Davis C.M."/>
            <person name="Simpson J.R."/>
            <person name="Lauterbach L."/>
            <person name="Steele A.D."/>
            <person name="Gui C."/>
            <person name="Meng S."/>
            <person name="Li G."/>
            <person name="Viehrig K."/>
            <person name="Ye F."/>
            <person name="Su P."/>
            <person name="Kiefer A.F."/>
            <person name="Nichols A."/>
            <person name="Cepeda A.J."/>
            <person name="Yan W."/>
            <person name="Fan B."/>
            <person name="Jiang Y."/>
            <person name="Adhikari A."/>
            <person name="Zheng C.-J."/>
            <person name="Schuster L."/>
            <person name="Cowan T.M."/>
            <person name="Smanski M.J."/>
            <person name="Chevrette M.G."/>
            <person name="De Carvalho L.P.S."/>
            <person name="Shen B."/>
        </authorList>
    </citation>
    <scope>NUCLEOTIDE SEQUENCE [LARGE SCALE GENOMIC DNA]</scope>
    <source>
        <strain evidence="8 9">NPDC020327</strain>
    </source>
</reference>
<accession>A0ABW7UUB9</accession>
<dbReference type="RefSeq" id="WP_055473446.1">
    <property type="nucleotide sequence ID" value="NZ_JBEZHZ010000057.1"/>
</dbReference>
<dbReference type="InterPro" id="IPR017972">
    <property type="entry name" value="Cyt_P450_CS"/>
</dbReference>
<dbReference type="SUPFAM" id="SSF48264">
    <property type="entry name" value="Cytochrome P450"/>
    <property type="match status" value="1"/>
</dbReference>
<protein>
    <submittedName>
        <fullName evidence="8">Cytochrome P450</fullName>
    </submittedName>
</protein>
<dbReference type="PRINTS" id="PR00385">
    <property type="entry name" value="P450"/>
</dbReference>
<evidence type="ECO:0000256" key="3">
    <source>
        <dbReference type="ARBA" id="ARBA00022723"/>
    </source>
</evidence>
<dbReference type="Proteomes" id="UP001611548">
    <property type="component" value="Unassembled WGS sequence"/>
</dbReference>
<dbReference type="InterPro" id="IPR002401">
    <property type="entry name" value="Cyt_P450_E_grp-I"/>
</dbReference>
<evidence type="ECO:0000256" key="1">
    <source>
        <dbReference type="ARBA" id="ARBA00010617"/>
    </source>
</evidence>
<gene>
    <name evidence="8" type="ORF">ACH429_19190</name>
</gene>
<evidence type="ECO:0000256" key="2">
    <source>
        <dbReference type="ARBA" id="ARBA00022617"/>
    </source>
</evidence>
<dbReference type="EMBL" id="JBIRWE010000008">
    <property type="protein sequence ID" value="MFI1966199.1"/>
    <property type="molecule type" value="Genomic_DNA"/>
</dbReference>
<dbReference type="Pfam" id="PF00067">
    <property type="entry name" value="p450"/>
    <property type="match status" value="1"/>
</dbReference>
<keyword evidence="5 7" id="KW-0408">Iron</keyword>
<dbReference type="PANTHER" id="PTHR24291">
    <property type="entry name" value="CYTOCHROME P450 FAMILY 4"/>
    <property type="match status" value="1"/>
</dbReference>
<evidence type="ECO:0000256" key="4">
    <source>
        <dbReference type="ARBA" id="ARBA00023002"/>
    </source>
</evidence>
<sequence>MNAVPRTTESVPEYTYCDKVPGQLPVLGHAAQFRFRPFEFLASLPCHGDLVRIRMGPRSVYVATHPGTVRQVVVDSRTYDKGGPVFEKARYYLRDGLATATYETHRRQRRTMNPLFHHDRLPLYVKVAGEVVAEATDRWRDGQVVDVTDAMFAMTAKTTALTLASAAVDDAVITEISRLYADITEGVYTRTVAPFNLLTRLPTRATQRYLGACARMWEIADMVIDAYEEDQVDHGDMLSVLVATADDNGDPLPREELKDQVIILITGAVETLGTALAWTFQLLAEHPELEQRAHDEARAVLGDRPATWDDVAELPFTYRVVTESLRIRPPTWMLTRQTTRPATLAGHQLPADATVMFSPYMIHHRADVYAEPEAFDPDRWLPERSGELPQGAFIPFGGGGRVCIAERLSQAEATVMVATIIARWRLRALPNAQVQPVLRAILRPNELSMRLQRR</sequence>
<comment type="similarity">
    <text evidence="1 7">Belongs to the cytochrome P450 family.</text>
</comment>